<keyword evidence="7" id="KW-0967">Endosome</keyword>
<proteinExistence type="inferred from homology"/>
<feature type="compositionally biased region" description="Polar residues" evidence="13">
    <location>
        <begin position="464"/>
        <end position="474"/>
    </location>
</feature>
<evidence type="ECO:0000313" key="18">
    <source>
        <dbReference type="Proteomes" id="UP001291926"/>
    </source>
</evidence>
<feature type="transmembrane region" description="Helical" evidence="14">
    <location>
        <begin position="792"/>
        <end position="811"/>
    </location>
</feature>
<comment type="similarity">
    <text evidence="4">Belongs to the peptidase A22B family.</text>
</comment>
<feature type="transmembrane region" description="Helical" evidence="14">
    <location>
        <begin position="1045"/>
        <end position="1067"/>
    </location>
</feature>
<feature type="region of interest" description="Disordered" evidence="13">
    <location>
        <begin position="453"/>
        <end position="474"/>
    </location>
</feature>
<accession>A0ABR0D262</accession>
<dbReference type="Gene3D" id="3.50.30.30">
    <property type="match status" value="1"/>
</dbReference>
<dbReference type="EMBL" id="JAYDYQ010002534">
    <property type="protein sequence ID" value="KAK4483372.1"/>
    <property type="molecule type" value="Genomic_DNA"/>
</dbReference>
<feature type="transmembrane region" description="Helical" evidence="14">
    <location>
        <begin position="853"/>
        <end position="871"/>
    </location>
</feature>
<evidence type="ECO:0000256" key="5">
    <source>
        <dbReference type="ARBA" id="ARBA00022670"/>
    </source>
</evidence>
<gene>
    <name evidence="17" type="ORF">RD792_010558</name>
</gene>
<protein>
    <submittedName>
        <fullName evidence="17">Uncharacterized protein</fullName>
    </submittedName>
</protein>
<dbReference type="PANTHER" id="PTHR12174:SF90">
    <property type="entry name" value="SIGNAL PEPTIDE PEPTIDASE-LIKE 3"/>
    <property type="match status" value="1"/>
</dbReference>
<dbReference type="InterPro" id="IPR012935">
    <property type="entry name" value="NuBaID_N"/>
</dbReference>
<comment type="caution">
    <text evidence="17">The sequence shown here is derived from an EMBL/GenBank/DDBJ whole genome shotgun (WGS) entry which is preliminary data.</text>
</comment>
<evidence type="ECO:0000256" key="6">
    <source>
        <dbReference type="ARBA" id="ARBA00022692"/>
    </source>
</evidence>
<comment type="function">
    <text evidence="1">Intramembrane-cleaving aspartic protease (I-CLiP) that cleaves type II membrane signal peptides in the hydrophobic plane of the membrane.</text>
</comment>
<dbReference type="Pfam" id="PF04258">
    <property type="entry name" value="Peptidase_A22B"/>
    <property type="match status" value="1"/>
</dbReference>
<dbReference type="Proteomes" id="UP001291926">
    <property type="component" value="Unassembled WGS sequence"/>
</dbReference>
<dbReference type="Pfam" id="PF07967">
    <property type="entry name" value="zf-C3HC"/>
    <property type="match status" value="1"/>
</dbReference>
<keyword evidence="8" id="KW-0378">Hydrolase</keyword>
<keyword evidence="11" id="KW-0325">Glycoprotein</keyword>
<evidence type="ECO:0000256" key="9">
    <source>
        <dbReference type="ARBA" id="ARBA00022989"/>
    </source>
</evidence>
<evidence type="ECO:0000256" key="11">
    <source>
        <dbReference type="ARBA" id="ARBA00023180"/>
    </source>
</evidence>
<dbReference type="InterPro" id="IPR046450">
    <property type="entry name" value="PA_dom_sf"/>
</dbReference>
<evidence type="ECO:0000259" key="15">
    <source>
        <dbReference type="Pfam" id="PF02225"/>
    </source>
</evidence>
<dbReference type="Pfam" id="PF02225">
    <property type="entry name" value="PA"/>
    <property type="match status" value="1"/>
</dbReference>
<evidence type="ECO:0000256" key="2">
    <source>
        <dbReference type="ARBA" id="ARBA00004123"/>
    </source>
</evidence>
<dbReference type="InterPro" id="IPR007369">
    <property type="entry name" value="Peptidase_A22B_SPP"/>
</dbReference>
<keyword evidence="12" id="KW-0539">Nucleus</keyword>
<dbReference type="InterPro" id="IPR003137">
    <property type="entry name" value="PA_domain"/>
</dbReference>
<dbReference type="SUPFAM" id="SSF52025">
    <property type="entry name" value="PA domain"/>
    <property type="match status" value="1"/>
</dbReference>
<keyword evidence="18" id="KW-1185">Reference proteome</keyword>
<dbReference type="SMART" id="SM00730">
    <property type="entry name" value="PSN"/>
    <property type="match status" value="1"/>
</dbReference>
<dbReference type="PANTHER" id="PTHR12174">
    <property type="entry name" value="SIGNAL PEPTIDE PEPTIDASE"/>
    <property type="match status" value="1"/>
</dbReference>
<name>A0ABR0D262_9LAMI</name>
<evidence type="ECO:0000256" key="10">
    <source>
        <dbReference type="ARBA" id="ARBA00023136"/>
    </source>
</evidence>
<keyword evidence="6 14" id="KW-0812">Transmembrane</keyword>
<evidence type="ECO:0000256" key="14">
    <source>
        <dbReference type="SAM" id="Phobius"/>
    </source>
</evidence>
<evidence type="ECO:0000256" key="13">
    <source>
        <dbReference type="SAM" id="MobiDB-lite"/>
    </source>
</evidence>
<evidence type="ECO:0000256" key="4">
    <source>
        <dbReference type="ARBA" id="ARBA00006859"/>
    </source>
</evidence>
<keyword evidence="10 14" id="KW-0472">Membrane</keyword>
<feature type="transmembrane region" description="Helical" evidence="14">
    <location>
        <begin position="921"/>
        <end position="940"/>
    </location>
</feature>
<evidence type="ECO:0000259" key="16">
    <source>
        <dbReference type="Pfam" id="PF07967"/>
    </source>
</evidence>
<evidence type="ECO:0000256" key="7">
    <source>
        <dbReference type="ARBA" id="ARBA00022753"/>
    </source>
</evidence>
<dbReference type="InterPro" id="IPR006639">
    <property type="entry name" value="Preselin/SPP"/>
</dbReference>
<organism evidence="17 18">
    <name type="scientific">Penstemon davidsonii</name>
    <dbReference type="NCBI Taxonomy" id="160366"/>
    <lineage>
        <taxon>Eukaryota</taxon>
        <taxon>Viridiplantae</taxon>
        <taxon>Streptophyta</taxon>
        <taxon>Embryophyta</taxon>
        <taxon>Tracheophyta</taxon>
        <taxon>Spermatophyta</taxon>
        <taxon>Magnoliopsida</taxon>
        <taxon>eudicotyledons</taxon>
        <taxon>Gunneridae</taxon>
        <taxon>Pentapetalae</taxon>
        <taxon>asterids</taxon>
        <taxon>lamiids</taxon>
        <taxon>Lamiales</taxon>
        <taxon>Plantaginaceae</taxon>
        <taxon>Cheloneae</taxon>
        <taxon>Penstemon</taxon>
    </lineage>
</organism>
<evidence type="ECO:0000256" key="3">
    <source>
        <dbReference type="ARBA" id="ARBA00004337"/>
    </source>
</evidence>
<feature type="transmembrane region" description="Helical" evidence="14">
    <location>
        <begin position="952"/>
        <end position="972"/>
    </location>
</feature>
<feature type="domain" description="PA" evidence="15">
    <location>
        <begin position="693"/>
        <end position="768"/>
    </location>
</feature>
<reference evidence="17 18" key="1">
    <citation type="journal article" date="2023" name="bioRxiv">
        <title>Genome report: Whole genome sequence and annotation of Penstemon davidsonii.</title>
        <authorList>
            <person name="Ostevik K.L."/>
            <person name="Alabady M."/>
            <person name="Zhang M."/>
            <person name="Rausher M.D."/>
        </authorList>
    </citation>
    <scope>NUCLEOTIDE SEQUENCE [LARGE SCALE GENOMIC DNA]</scope>
    <source>
        <strain evidence="17">DNT005</strain>
        <tissue evidence="17">Whole leaf</tissue>
    </source>
</reference>
<comment type="subcellular location">
    <subcellularLocation>
        <location evidence="3">Endosome membrane</location>
        <topology evidence="3">Multi-pass membrane protein</topology>
    </subcellularLocation>
    <subcellularLocation>
        <location evidence="2">Nucleus</location>
    </subcellularLocation>
</comment>
<evidence type="ECO:0000256" key="8">
    <source>
        <dbReference type="ARBA" id="ARBA00022801"/>
    </source>
</evidence>
<feature type="transmembrane region" description="Helical" evidence="14">
    <location>
        <begin position="877"/>
        <end position="900"/>
    </location>
</feature>
<keyword evidence="9 14" id="KW-1133">Transmembrane helix</keyword>
<feature type="domain" description="C3HC-type" evidence="16">
    <location>
        <begin position="73"/>
        <end position="212"/>
    </location>
</feature>
<keyword evidence="5" id="KW-0645">Protease</keyword>
<sequence>MGEESEKRFEALMNKLFHTPIKSNRNSNASKPDFQISKGKKRRISSVGVELTGNVLEESELTSVLSQAPSCRPWDRNDLFRRLSTFKSMTWFAKPKVVSPSECARRGWVNVDTDTVFCASCGSRLLFSTPSAWMQQQGKSSFFSSCSVIVIFLSLVEKAAMVFSLKLESGHKLLCPWINNSCAEEVAQFPIVSRAGLVEDYKRRFLDLSQLIALPFISPLAIDNMTSPELEQFLREFPGYHMPENSNMKLPGEVPESLSSISYNQAQKLISLCGWAPRTLPYIVDFRDLQNKSIKDANVRVTNGQKQKNNVNSPCTNEGTNASGELQLDPSSVLDCKICGASVGLWAFCTVSRPAEYLRFVGLTEVHEKNFSAHDDISTHEGSSGNETHNGSMDVVTKSVTNASTSLGFTIAGGPPPAMLNYSASISLPVIGQSLRARLQLENEFKDHSAVQSLSHNEEDQGVLSESVNVSTERTLATTSPDFIARDPLEVPQTVEGSILNRKSNETVRIGNSADHHKFDVGEFSSSNPEDNITSRSGGLIVPREKMIEADNCEPGSGQSNCKDSSCIVPFTQNKPAPFSIREDQPLSSFSKSMEFDPIKHHRHFCPWIVSTGKFGPGWKETLSALEEHEEFSFSSPRNVPSSSLIEVIVKRWLNGVEKEFLIGSTAAFGSVVPAHLEEAHRLPATFSEPLNSCSSSSSRQSGSIVLAQRGECDFTTKARAAQAGGAAGLVVINNKEGLEEMGCDKNGTALDITIPVVMISALGGETLNDSMAGGRKVELLVYSPKRPSVDYSVIFLWLMSVGTVVFASLWSEITRSEQSDERYNELSPKDSTAAAAKDEEEKEILHITTKSAVVFVITASTFLLLLYFFMSSWFVWLLIVLFCIGGVEGMHSCIVSLVLSKCKNCARKTVHLPCIGEVSVFSLVVLVFCVVFAVVWAANRKASYSWVGQDILVATVLLCSAFVYDIFWVFLSPLIFRDSVMIVVARGDNSGGESIPMLLRIPRLADPWGGYNMIGFGDILFPGLLVSFAFRFDKAHKKRVLNGYFFWLAIGYGAGLLFTYIGLYLMDGHGQPALLYLVPCTLGTCVVLGKLRGELSELWNFSPEPTEPTASAGVA</sequence>
<evidence type="ECO:0000313" key="17">
    <source>
        <dbReference type="EMBL" id="KAK4483372.1"/>
    </source>
</evidence>
<evidence type="ECO:0000256" key="12">
    <source>
        <dbReference type="ARBA" id="ARBA00023242"/>
    </source>
</evidence>
<feature type="transmembrane region" description="Helical" evidence="14">
    <location>
        <begin position="1011"/>
        <end position="1033"/>
    </location>
</feature>
<evidence type="ECO:0000256" key="1">
    <source>
        <dbReference type="ARBA" id="ARBA00003012"/>
    </source>
</evidence>